<feature type="transmembrane region" description="Helical" evidence="1">
    <location>
        <begin position="20"/>
        <end position="40"/>
    </location>
</feature>
<dbReference type="EMBL" id="BJXA01000006">
    <property type="protein sequence ID" value="GEM36902.1"/>
    <property type="molecule type" value="Genomic_DNA"/>
</dbReference>
<evidence type="ECO:0000313" key="3">
    <source>
        <dbReference type="Proteomes" id="UP000321424"/>
    </source>
</evidence>
<gene>
    <name evidence="2" type="ORF">NN4_14210</name>
</gene>
<keyword evidence="3" id="KW-1185">Reference proteome</keyword>
<name>A0A511M8D8_9NOCA</name>
<dbReference type="AlphaFoldDB" id="A0A511M8D8"/>
<dbReference type="InterPro" id="IPR045590">
    <property type="entry name" value="DUF6463"/>
</dbReference>
<keyword evidence="1" id="KW-0472">Membrane</keyword>
<feature type="transmembrane region" description="Helical" evidence="1">
    <location>
        <begin position="105"/>
        <end position="138"/>
    </location>
</feature>
<comment type="caution">
    <text evidence="2">The sequence shown here is derived from an EMBL/GenBank/DDBJ whole genome shotgun (WGS) entry which is preliminary data.</text>
</comment>
<reference evidence="2 3" key="1">
    <citation type="submission" date="2019-07" db="EMBL/GenBank/DDBJ databases">
        <title>Whole genome shotgun sequence of Nocardia ninae NBRC 108245.</title>
        <authorList>
            <person name="Hosoyama A."/>
            <person name="Uohara A."/>
            <person name="Ohji S."/>
            <person name="Ichikawa N."/>
        </authorList>
    </citation>
    <scope>NUCLEOTIDE SEQUENCE [LARGE SCALE GENOMIC DNA]</scope>
    <source>
        <strain evidence="2 3">NBRC 108245</strain>
    </source>
</reference>
<keyword evidence="1" id="KW-1133">Transmembrane helix</keyword>
<evidence type="ECO:0000313" key="2">
    <source>
        <dbReference type="EMBL" id="GEM36902.1"/>
    </source>
</evidence>
<protein>
    <submittedName>
        <fullName evidence="2">Uncharacterized protein</fullName>
    </submittedName>
</protein>
<feature type="transmembrane region" description="Helical" evidence="1">
    <location>
        <begin position="72"/>
        <end position="93"/>
    </location>
</feature>
<evidence type="ECO:0000256" key="1">
    <source>
        <dbReference type="SAM" id="Phobius"/>
    </source>
</evidence>
<dbReference type="RefSeq" id="WP_147129138.1">
    <property type="nucleotide sequence ID" value="NZ_BJXA01000006.1"/>
</dbReference>
<organism evidence="2 3">
    <name type="scientific">Nocardia ninae NBRC 108245</name>
    <dbReference type="NCBI Taxonomy" id="1210091"/>
    <lineage>
        <taxon>Bacteria</taxon>
        <taxon>Bacillati</taxon>
        <taxon>Actinomycetota</taxon>
        <taxon>Actinomycetes</taxon>
        <taxon>Mycobacteriales</taxon>
        <taxon>Nocardiaceae</taxon>
        <taxon>Nocardia</taxon>
    </lineage>
</organism>
<sequence>MELTEQRISAGWRGMRSTKVAGWIATAFGAVHIVLSPVGVRDTWSQAVSDGWWNTFTLDESTTLAQYERSEALWISLASFGVPIFVLGCYILWSARQNHRVPGWIGWLILIWALLLTTAVPASPAWALLLCGAFLILGDSKKTTPTFPLGTDAEGSALSSMSR</sequence>
<accession>A0A511M8D8</accession>
<keyword evidence="1" id="KW-0812">Transmembrane</keyword>
<dbReference type="Proteomes" id="UP000321424">
    <property type="component" value="Unassembled WGS sequence"/>
</dbReference>
<dbReference type="Pfam" id="PF20064">
    <property type="entry name" value="DUF6463"/>
    <property type="match status" value="1"/>
</dbReference>
<proteinExistence type="predicted"/>
<dbReference type="OrthoDB" id="3574450at2"/>